<proteinExistence type="predicted"/>
<evidence type="ECO:0000313" key="1">
    <source>
        <dbReference type="EMBL" id="KAI4860923.1"/>
    </source>
</evidence>
<dbReference type="Proteomes" id="UP001497700">
    <property type="component" value="Unassembled WGS sequence"/>
</dbReference>
<accession>A0ACB9YPN9</accession>
<organism evidence="1 2">
    <name type="scientific">Hypoxylon rubiginosum</name>
    <dbReference type="NCBI Taxonomy" id="110542"/>
    <lineage>
        <taxon>Eukaryota</taxon>
        <taxon>Fungi</taxon>
        <taxon>Dikarya</taxon>
        <taxon>Ascomycota</taxon>
        <taxon>Pezizomycotina</taxon>
        <taxon>Sordariomycetes</taxon>
        <taxon>Xylariomycetidae</taxon>
        <taxon>Xylariales</taxon>
        <taxon>Hypoxylaceae</taxon>
        <taxon>Hypoxylon</taxon>
    </lineage>
</organism>
<keyword evidence="2" id="KW-1185">Reference proteome</keyword>
<gene>
    <name evidence="1" type="ORF">F4820DRAFT_86266</name>
</gene>
<reference evidence="1 2" key="1">
    <citation type="journal article" date="2022" name="New Phytol.">
        <title>Ecological generalism drives hyperdiversity of secondary metabolite gene clusters in xylarialean endophytes.</title>
        <authorList>
            <person name="Franco M.E.E."/>
            <person name="Wisecaver J.H."/>
            <person name="Arnold A.E."/>
            <person name="Ju Y.M."/>
            <person name="Slot J.C."/>
            <person name="Ahrendt S."/>
            <person name="Moore L.P."/>
            <person name="Eastman K.E."/>
            <person name="Scott K."/>
            <person name="Konkel Z."/>
            <person name="Mondo S.J."/>
            <person name="Kuo A."/>
            <person name="Hayes R.D."/>
            <person name="Haridas S."/>
            <person name="Andreopoulos B."/>
            <person name="Riley R."/>
            <person name="LaButti K."/>
            <person name="Pangilinan J."/>
            <person name="Lipzen A."/>
            <person name="Amirebrahimi M."/>
            <person name="Yan J."/>
            <person name="Adam C."/>
            <person name="Keymanesh K."/>
            <person name="Ng V."/>
            <person name="Louie K."/>
            <person name="Northen T."/>
            <person name="Drula E."/>
            <person name="Henrissat B."/>
            <person name="Hsieh H.M."/>
            <person name="Youens-Clark K."/>
            <person name="Lutzoni F."/>
            <person name="Miadlikowska J."/>
            <person name="Eastwood D.C."/>
            <person name="Hamelin R.C."/>
            <person name="Grigoriev I.V."/>
            <person name="U'Ren J.M."/>
        </authorList>
    </citation>
    <scope>NUCLEOTIDE SEQUENCE [LARGE SCALE GENOMIC DNA]</scope>
    <source>
        <strain evidence="1 2">CBS 119005</strain>
    </source>
</reference>
<comment type="caution">
    <text evidence="1">The sequence shown here is derived from an EMBL/GenBank/DDBJ whole genome shotgun (WGS) entry which is preliminary data.</text>
</comment>
<name>A0ACB9YPN9_9PEZI</name>
<evidence type="ECO:0000313" key="2">
    <source>
        <dbReference type="Proteomes" id="UP001497700"/>
    </source>
</evidence>
<sequence length="412" mass="46818">MDNNTSIDPANITTTWVSAPNQRGTIDIIWSSFFTIFLCTWTTLCLNIPPPSDSNSKQFGRRLKWMFLAIIYPEVVFAIAIGQYASAKQSVKQFHRLGYLNWTLRHAFFADMGGLLIRPLDNAPFVVNSYQFAKLVEEQCVEYPNITAEEIWDKSKADTLSRLLSLLQASWLILQLLGRAILRLPTSTLELSAGALVICTFGTFLCWLHKPSDVRRGFVLAANVTTADILSLTEGGLTEPYKYNLNVFSRSSLYVGDHKIKESMRRQPEDLPGYFSNDRINISTMGGYHIAAVLVVSIAFTSSYLIAWHFVFPTQIESLLWRISSLAAMGSVILTWVFEAVIIRFQNGRWRWKAANGGNKLFPTWWVILKAALLYLTFSVRWYMIVESLIGLRKLPVGVFQTFDVAEVFPHW</sequence>
<dbReference type="EMBL" id="MU393568">
    <property type="protein sequence ID" value="KAI4860923.1"/>
    <property type="molecule type" value="Genomic_DNA"/>
</dbReference>
<protein>
    <submittedName>
        <fullName evidence="1">Uncharacterized protein</fullName>
    </submittedName>
</protein>